<dbReference type="Proteomes" id="UP000186817">
    <property type="component" value="Unassembled WGS sequence"/>
</dbReference>
<gene>
    <name evidence="4" type="ORF">AK812_SmicGene45289</name>
</gene>
<keyword evidence="2" id="KW-0732">Signal</keyword>
<dbReference type="InterPro" id="IPR018997">
    <property type="entry name" value="PUB_domain"/>
</dbReference>
<sequence>MPARLYFVLTHLFHGVGAKLGIPSDAVLPGGFASGTLVQGGPACSFAAPAMSYYGLPPTKFANEYNEFEKLLRALPLDGAIKALDLLETITRNTAQNPQDEKFRRVRTTNEKLSALFGLPGIIPVMECMGWQQDGEFLQLPKSVKLDFPQHVVKILEAKSHFGKLQESEKRAAKLAQDPNKAELLKQLELDRRERGSAPKPEAPAAVQAMSEEEQLQAALKLSMETASATASTTEGQSEGSSPK</sequence>
<keyword evidence="5" id="KW-1185">Reference proteome</keyword>
<dbReference type="CDD" id="cd09212">
    <property type="entry name" value="PUB"/>
    <property type="match status" value="1"/>
</dbReference>
<feature type="compositionally biased region" description="Polar residues" evidence="1">
    <location>
        <begin position="235"/>
        <end position="244"/>
    </location>
</feature>
<name>A0A1Q9BWN9_SYMMI</name>
<evidence type="ECO:0000259" key="3">
    <source>
        <dbReference type="Pfam" id="PF09409"/>
    </source>
</evidence>
<comment type="caution">
    <text evidence="4">The sequence shown here is derived from an EMBL/GenBank/DDBJ whole genome shotgun (WGS) entry which is preliminary data.</text>
</comment>
<feature type="signal peptide" evidence="2">
    <location>
        <begin position="1"/>
        <end position="18"/>
    </location>
</feature>
<dbReference type="EMBL" id="LSRX01002923">
    <property type="protein sequence ID" value="OLP75000.1"/>
    <property type="molecule type" value="Genomic_DNA"/>
</dbReference>
<proteinExistence type="predicted"/>
<evidence type="ECO:0000313" key="4">
    <source>
        <dbReference type="EMBL" id="OLP75000.1"/>
    </source>
</evidence>
<feature type="chain" id="PRO_5012118818" description="PUB domain-containing protein" evidence="2">
    <location>
        <begin position="19"/>
        <end position="244"/>
    </location>
</feature>
<protein>
    <recommendedName>
        <fullName evidence="3">PUB domain-containing protein</fullName>
    </recommendedName>
</protein>
<organism evidence="4 5">
    <name type="scientific">Symbiodinium microadriaticum</name>
    <name type="common">Dinoflagellate</name>
    <name type="synonym">Zooxanthella microadriatica</name>
    <dbReference type="NCBI Taxonomy" id="2951"/>
    <lineage>
        <taxon>Eukaryota</taxon>
        <taxon>Sar</taxon>
        <taxon>Alveolata</taxon>
        <taxon>Dinophyceae</taxon>
        <taxon>Suessiales</taxon>
        <taxon>Symbiodiniaceae</taxon>
        <taxon>Symbiodinium</taxon>
    </lineage>
</organism>
<feature type="non-terminal residue" evidence="4">
    <location>
        <position position="244"/>
    </location>
</feature>
<dbReference type="Gene3D" id="1.20.58.2190">
    <property type="match status" value="1"/>
</dbReference>
<dbReference type="AlphaFoldDB" id="A0A1Q9BWN9"/>
<dbReference type="InterPro" id="IPR003903">
    <property type="entry name" value="UIM_dom"/>
</dbReference>
<evidence type="ECO:0000256" key="2">
    <source>
        <dbReference type="SAM" id="SignalP"/>
    </source>
</evidence>
<feature type="region of interest" description="Disordered" evidence="1">
    <location>
        <begin position="189"/>
        <end position="244"/>
    </location>
</feature>
<evidence type="ECO:0000313" key="5">
    <source>
        <dbReference type="Proteomes" id="UP000186817"/>
    </source>
</evidence>
<accession>A0A1Q9BWN9</accession>
<reference evidence="4 5" key="1">
    <citation type="submission" date="2016-02" db="EMBL/GenBank/DDBJ databases">
        <title>Genome analysis of coral dinoflagellate symbionts highlights evolutionary adaptations to a symbiotic lifestyle.</title>
        <authorList>
            <person name="Aranda M."/>
            <person name="Li Y."/>
            <person name="Liew Y.J."/>
            <person name="Baumgarten S."/>
            <person name="Simakov O."/>
            <person name="Wilson M."/>
            <person name="Piel J."/>
            <person name="Ashoor H."/>
            <person name="Bougouffa S."/>
            <person name="Bajic V.B."/>
            <person name="Ryu T."/>
            <person name="Ravasi T."/>
            <person name="Bayer T."/>
            <person name="Micklem G."/>
            <person name="Kim H."/>
            <person name="Bhak J."/>
            <person name="Lajeunesse T.C."/>
            <person name="Voolstra C.R."/>
        </authorList>
    </citation>
    <scope>NUCLEOTIDE SEQUENCE [LARGE SCALE GENOMIC DNA]</scope>
    <source>
        <strain evidence="4 5">CCMP2467</strain>
    </source>
</reference>
<feature type="domain" description="PUB" evidence="3">
    <location>
        <begin position="81"/>
        <end position="144"/>
    </location>
</feature>
<evidence type="ECO:0000256" key="1">
    <source>
        <dbReference type="SAM" id="MobiDB-lite"/>
    </source>
</evidence>
<dbReference type="SUPFAM" id="SSF143503">
    <property type="entry name" value="PUG domain-like"/>
    <property type="match status" value="1"/>
</dbReference>
<dbReference type="OrthoDB" id="336240at2759"/>
<dbReference type="PROSITE" id="PS50330">
    <property type="entry name" value="UIM"/>
    <property type="match status" value="1"/>
</dbReference>
<dbReference type="Pfam" id="PF09409">
    <property type="entry name" value="PUB"/>
    <property type="match status" value="1"/>
</dbReference>
<dbReference type="InterPro" id="IPR036339">
    <property type="entry name" value="PUB-like_dom_sf"/>
</dbReference>
<dbReference type="OMA" id="RNKANAC"/>